<sequence>MKNILLISSFCMLCIGFSSCSNENDEFVQDNKEMNTRSVKAIHTFPNVSRIKTDPDVVKKMNEAWEEMKNYAAKGKRREYGFYIYYDESSDKIHCGKMQMGDNIPNCEGTHASIELKPDYPALEFQNTVCAHFHCHTTLQYCPSYVSRETGPSIGDINFANSQQLPGILYDYEDAKIYGGDSKDKKYKMQTFGEYAQRPDRIY</sequence>
<reference evidence="1" key="2">
    <citation type="submission" date="2015-07" db="EMBL/GenBank/DDBJ databases">
        <title>Plasmids, circular viruses and viroids from rat gut.</title>
        <authorList>
            <person name="Jorgensen T.J."/>
            <person name="Hansen M.A."/>
            <person name="Xu Z."/>
            <person name="Tabak M.A."/>
            <person name="Sorensen S.J."/>
            <person name="Hansen L.H."/>
        </authorList>
    </citation>
    <scope>NUCLEOTIDE SEQUENCE</scope>
    <source>
        <plasmid evidence="1">pRGRH0204</plasmid>
    </source>
</reference>
<accession>A0A0H5QDG8</accession>
<dbReference type="EMBL" id="LN852884">
    <property type="protein sequence ID" value="CRY94177.1"/>
    <property type="molecule type" value="Genomic_DNA"/>
</dbReference>
<dbReference type="PROSITE" id="PS51257">
    <property type="entry name" value="PROKAR_LIPOPROTEIN"/>
    <property type="match status" value="1"/>
</dbReference>
<geneLocation type="plasmid" evidence="1">
    <name>pRGRH0204</name>
</geneLocation>
<evidence type="ECO:0000313" key="1">
    <source>
        <dbReference type="EMBL" id="CRY94177.1"/>
    </source>
</evidence>
<organism evidence="1">
    <name type="scientific">uncultured prokaryote</name>
    <dbReference type="NCBI Taxonomy" id="198431"/>
    <lineage>
        <taxon>unclassified sequences</taxon>
        <taxon>environmental samples</taxon>
    </lineage>
</organism>
<reference evidence="1" key="1">
    <citation type="submission" date="2015-06" db="EMBL/GenBank/DDBJ databases">
        <authorList>
            <person name="Joergensen T."/>
        </authorList>
    </citation>
    <scope>NUCLEOTIDE SEQUENCE</scope>
    <source>
        <plasmid evidence="1">pRGRH0204</plasmid>
    </source>
</reference>
<protein>
    <recommendedName>
        <fullName evidence="2">Lipoprotein</fullName>
    </recommendedName>
</protein>
<evidence type="ECO:0008006" key="2">
    <source>
        <dbReference type="Google" id="ProtNLM"/>
    </source>
</evidence>
<name>A0A0H5QDG8_9ZZZZ</name>
<keyword evidence="1" id="KW-0614">Plasmid</keyword>
<dbReference type="AlphaFoldDB" id="A0A0H5QDG8"/>
<proteinExistence type="predicted"/>